<sequence>MAPNLENKGDSVFLRRKITLLRCISMIIGTIVGSGIFISPKGVLENTGSIGLSLIIWLACGILSMLGALCYAELGTSITKSGGHYIYLLETLGPLPAFLYLWAEFIAVGPANYAVLSLAFGRYILEPFFIPCTAPNLAVKFASLFGLCIVTALNSWSVSWSAKLQTFLSAIKLTALALVIVPGIMLLNQGHIENFQGAFDGTMALDKLSLAFYPGMFAYSGWFQINYLREEVVNPERNIPVAVIVSMLTVIFGYLLTNISYYTVLTPESVLASEAVAVSFADQAFKGLVTVIPVLVSLSCLGTLNAGSYGLSRTLFVASRERQWPLIFSMINIHRNTPLPAVILLFPMIAILVSIGEIYFLLKFFGFSRWLFIGLASLGLIIHRYRHPKLPRPFKVPLFVPILFTTICFFTVMISIYSAPDSVGFGCLIILTGLPVYFLMVKRAKSTSCSSLSNYITLKLQILLQVIPQEICTY</sequence>
<dbReference type="Pfam" id="PF13520">
    <property type="entry name" value="AA_permease_2"/>
    <property type="match status" value="1"/>
</dbReference>
<dbReference type="InterPro" id="IPR050598">
    <property type="entry name" value="AminoAcid_Transporter"/>
</dbReference>
<dbReference type="RefSeq" id="XP_030070640.1">
    <property type="nucleotide sequence ID" value="XM_030214780.1"/>
</dbReference>
<feature type="transmembrane region" description="Helical" evidence="5">
    <location>
        <begin position="397"/>
        <end position="417"/>
    </location>
</feature>
<dbReference type="GO" id="GO:0016020">
    <property type="term" value="C:membrane"/>
    <property type="evidence" value="ECO:0007669"/>
    <property type="project" value="UniProtKB-SubCell"/>
</dbReference>
<feature type="transmembrane region" description="Helical" evidence="5">
    <location>
        <begin position="423"/>
        <end position="441"/>
    </location>
</feature>
<feature type="transmembrane region" description="Helical" evidence="5">
    <location>
        <begin position="84"/>
        <end position="102"/>
    </location>
</feature>
<feature type="transmembrane region" description="Helical" evidence="5">
    <location>
        <begin position="137"/>
        <end position="158"/>
    </location>
</feature>
<dbReference type="OrthoDB" id="10062876at2759"/>
<feature type="transmembrane region" description="Helical" evidence="5">
    <location>
        <begin position="20"/>
        <end position="38"/>
    </location>
</feature>
<feature type="transmembrane region" description="Helical" evidence="5">
    <location>
        <begin position="367"/>
        <end position="385"/>
    </location>
</feature>
<dbReference type="FunFam" id="1.20.1740.10:FF:000057">
    <property type="entry name" value="Cystine/glutamate transporter"/>
    <property type="match status" value="1"/>
</dbReference>
<dbReference type="KEGG" id="muo:115477726"/>
<name>A0A6P7Z1N0_9AMPH</name>
<dbReference type="PANTHER" id="PTHR11785:SF533">
    <property type="entry name" value="CYSTINE_GLUTAMATE TRANSPORTER"/>
    <property type="match status" value="1"/>
</dbReference>
<evidence type="ECO:0000256" key="1">
    <source>
        <dbReference type="ARBA" id="ARBA00004141"/>
    </source>
</evidence>
<feature type="transmembrane region" description="Helical" evidence="5">
    <location>
        <begin position="339"/>
        <end position="361"/>
    </location>
</feature>
<accession>A0A6P7Z1N0</accession>
<reference evidence="7 8" key="1">
    <citation type="submission" date="2025-04" db="UniProtKB">
        <authorList>
            <consortium name="RefSeq"/>
        </authorList>
    </citation>
    <scope>IDENTIFICATION</scope>
</reference>
<organism evidence="6 8">
    <name type="scientific">Microcaecilia unicolor</name>
    <dbReference type="NCBI Taxonomy" id="1415580"/>
    <lineage>
        <taxon>Eukaryota</taxon>
        <taxon>Metazoa</taxon>
        <taxon>Chordata</taxon>
        <taxon>Craniata</taxon>
        <taxon>Vertebrata</taxon>
        <taxon>Euteleostomi</taxon>
        <taxon>Amphibia</taxon>
        <taxon>Gymnophiona</taxon>
        <taxon>Siphonopidae</taxon>
        <taxon>Microcaecilia</taxon>
    </lineage>
</organism>
<evidence type="ECO:0000256" key="4">
    <source>
        <dbReference type="ARBA" id="ARBA00023136"/>
    </source>
</evidence>
<gene>
    <name evidence="7 8" type="primary">LOC115477726</name>
</gene>
<keyword evidence="3 5" id="KW-1133">Transmembrane helix</keyword>
<keyword evidence="6" id="KW-1185">Reference proteome</keyword>
<evidence type="ECO:0000256" key="3">
    <source>
        <dbReference type="ARBA" id="ARBA00022989"/>
    </source>
</evidence>
<dbReference type="Gene3D" id="1.20.1740.10">
    <property type="entry name" value="Amino acid/polyamine transporter I"/>
    <property type="match status" value="1"/>
</dbReference>
<keyword evidence="2 5" id="KW-0812">Transmembrane</keyword>
<feature type="transmembrane region" description="Helical" evidence="5">
    <location>
        <begin position="208"/>
        <end position="227"/>
    </location>
</feature>
<proteinExistence type="predicted"/>
<evidence type="ECO:0000313" key="7">
    <source>
        <dbReference type="RefSeq" id="XP_030070640.1"/>
    </source>
</evidence>
<evidence type="ECO:0000313" key="6">
    <source>
        <dbReference type="Proteomes" id="UP000515156"/>
    </source>
</evidence>
<dbReference type="RefSeq" id="XP_030070641.1">
    <property type="nucleotide sequence ID" value="XM_030214781.1"/>
</dbReference>
<dbReference type="AlphaFoldDB" id="A0A6P7Z1N0"/>
<feature type="transmembrane region" description="Helical" evidence="5">
    <location>
        <begin position="239"/>
        <end position="257"/>
    </location>
</feature>
<evidence type="ECO:0000313" key="8">
    <source>
        <dbReference type="RefSeq" id="XP_030070641.1"/>
    </source>
</evidence>
<feature type="transmembrane region" description="Helical" evidence="5">
    <location>
        <begin position="50"/>
        <end position="72"/>
    </location>
</feature>
<dbReference type="Proteomes" id="UP000515156">
    <property type="component" value="Chromosome 9"/>
</dbReference>
<evidence type="ECO:0000256" key="5">
    <source>
        <dbReference type="SAM" id="Phobius"/>
    </source>
</evidence>
<protein>
    <submittedName>
        <fullName evidence="7 8">Cystine/glutamate transporter-like isoform X1</fullName>
    </submittedName>
</protein>
<feature type="transmembrane region" description="Helical" evidence="5">
    <location>
        <begin position="164"/>
        <end position="187"/>
    </location>
</feature>
<dbReference type="PIRSF" id="PIRSF006060">
    <property type="entry name" value="AA_transporter"/>
    <property type="match status" value="1"/>
</dbReference>
<keyword evidence="4 5" id="KW-0472">Membrane</keyword>
<dbReference type="InterPro" id="IPR002293">
    <property type="entry name" value="AA/rel_permease1"/>
</dbReference>
<dbReference type="PANTHER" id="PTHR11785">
    <property type="entry name" value="AMINO ACID TRANSPORTER"/>
    <property type="match status" value="1"/>
</dbReference>
<dbReference type="GO" id="GO:0015179">
    <property type="term" value="F:L-amino acid transmembrane transporter activity"/>
    <property type="evidence" value="ECO:0007669"/>
    <property type="project" value="TreeGrafter"/>
</dbReference>
<dbReference type="GeneID" id="115477726"/>
<evidence type="ECO:0000256" key="2">
    <source>
        <dbReference type="ARBA" id="ARBA00022692"/>
    </source>
</evidence>
<comment type="subcellular location">
    <subcellularLocation>
        <location evidence="1">Membrane</location>
        <topology evidence="1">Multi-pass membrane protein</topology>
    </subcellularLocation>
</comment>